<comment type="similarity">
    <text evidence="2">Belongs to the cytochrome P450 family.</text>
</comment>
<evidence type="ECO:0000313" key="6">
    <source>
        <dbReference type="Proteomes" id="UP001176940"/>
    </source>
</evidence>
<comment type="caution">
    <text evidence="5">The sequence shown here is derived from an EMBL/GenBank/DDBJ whole genome shotgun (WGS) entry which is preliminary data.</text>
</comment>
<dbReference type="InterPro" id="IPR050182">
    <property type="entry name" value="Cytochrome_P450_fam2"/>
</dbReference>
<keyword evidence="3" id="KW-0479">Metal-binding</keyword>
<sequence length="522" mass="60119">MKDSQTSALYLRLCQRFTFQQVNDPQHTAKITKERFQNNSVTVLDWSSQSPDLNPTEHLWRDLKMAVHQRSPPNLIELERICKEEWPRIPKSRLKAKVQFILTGGRGRLPEVAPKGTCLPAQVILLSCCHGRQSNRKYSQLGCSETLLIISRGEPFDNTMIMIMNTAVCNIIVSMLFGHRFDYDDQKLHRLLKLVMELAMIAGSPMALVFTKQRKELDVNDQSSLIDSFLVKQKEEKPNPELYFHDENLTAVVTDLFAAGMETTSTTLRWGLLLMMKYPEIQKNVHKEIETVIGLAEPQMIHRKEMPYTDAVIHEIQRFANLVPTNVPRNSCNTITGHLSFEMTSTSGNLTTFILNIFWTLMEILSKMRPLYHFLLGREVVQERTWLKWNFSSSLQSCFRTSHSRLLPEQSWISMVPLASPHAPKNMRYVQFHIIKQNMSATASVKVSRCVVAGELSHRQLSPATNDQGKNFGIVETVFNDAKVPGNNKDYKVYVQQIKYTYRIKLQNIKTHIYGAQMKDKW</sequence>
<reference evidence="5" key="1">
    <citation type="submission" date="2023-07" db="EMBL/GenBank/DDBJ databases">
        <authorList>
            <person name="Stuckert A."/>
        </authorList>
    </citation>
    <scope>NUCLEOTIDE SEQUENCE</scope>
</reference>
<proteinExistence type="inferred from homology"/>
<dbReference type="Gene3D" id="3.30.420.10">
    <property type="entry name" value="Ribonuclease H-like superfamily/Ribonuclease H"/>
    <property type="match status" value="1"/>
</dbReference>
<dbReference type="PANTHER" id="PTHR24300:SF302">
    <property type="entry name" value="CYTOCHROME P450"/>
    <property type="match status" value="1"/>
</dbReference>
<dbReference type="EMBL" id="CAUEEQ010007822">
    <property type="protein sequence ID" value="CAJ0931591.1"/>
    <property type="molecule type" value="Genomic_DNA"/>
</dbReference>
<accession>A0ABN9L2J1</accession>
<dbReference type="SUPFAM" id="SSF48264">
    <property type="entry name" value="Cytochrome P450"/>
    <property type="match status" value="1"/>
</dbReference>
<evidence type="ECO:0000256" key="4">
    <source>
        <dbReference type="ARBA" id="ARBA00023004"/>
    </source>
</evidence>
<dbReference type="InterPro" id="IPR036397">
    <property type="entry name" value="RNaseH_sf"/>
</dbReference>
<keyword evidence="4" id="KW-0408">Iron</keyword>
<comment type="cofactor">
    <cofactor evidence="1">
        <name>heme</name>
        <dbReference type="ChEBI" id="CHEBI:30413"/>
    </cofactor>
</comment>
<dbReference type="Pfam" id="PF00067">
    <property type="entry name" value="p450"/>
    <property type="match status" value="1"/>
</dbReference>
<dbReference type="InterPro" id="IPR001128">
    <property type="entry name" value="Cyt_P450"/>
</dbReference>
<dbReference type="PANTHER" id="PTHR24300">
    <property type="entry name" value="CYTOCHROME P450 508A4-RELATED"/>
    <property type="match status" value="1"/>
</dbReference>
<organism evidence="5 6">
    <name type="scientific">Ranitomeya imitator</name>
    <name type="common">mimic poison frog</name>
    <dbReference type="NCBI Taxonomy" id="111125"/>
    <lineage>
        <taxon>Eukaryota</taxon>
        <taxon>Metazoa</taxon>
        <taxon>Chordata</taxon>
        <taxon>Craniata</taxon>
        <taxon>Vertebrata</taxon>
        <taxon>Euteleostomi</taxon>
        <taxon>Amphibia</taxon>
        <taxon>Batrachia</taxon>
        <taxon>Anura</taxon>
        <taxon>Neobatrachia</taxon>
        <taxon>Hyloidea</taxon>
        <taxon>Dendrobatidae</taxon>
        <taxon>Dendrobatinae</taxon>
        <taxon>Ranitomeya</taxon>
    </lineage>
</organism>
<dbReference type="Proteomes" id="UP001176940">
    <property type="component" value="Unassembled WGS sequence"/>
</dbReference>
<dbReference type="PRINTS" id="PR00463">
    <property type="entry name" value="EP450I"/>
</dbReference>
<evidence type="ECO:0008006" key="7">
    <source>
        <dbReference type="Google" id="ProtNLM"/>
    </source>
</evidence>
<dbReference type="PRINTS" id="PR00385">
    <property type="entry name" value="P450"/>
</dbReference>
<evidence type="ECO:0000256" key="3">
    <source>
        <dbReference type="ARBA" id="ARBA00022723"/>
    </source>
</evidence>
<gene>
    <name evidence="5" type="ORF">RIMI_LOCUS4768552</name>
</gene>
<keyword evidence="6" id="KW-1185">Reference proteome</keyword>
<dbReference type="InterPro" id="IPR036396">
    <property type="entry name" value="Cyt_P450_sf"/>
</dbReference>
<evidence type="ECO:0000256" key="1">
    <source>
        <dbReference type="ARBA" id="ARBA00001971"/>
    </source>
</evidence>
<dbReference type="Gene3D" id="1.10.630.10">
    <property type="entry name" value="Cytochrome P450"/>
    <property type="match status" value="1"/>
</dbReference>
<protein>
    <recommendedName>
        <fullName evidence="7">Cytochrome P450</fullName>
    </recommendedName>
</protein>
<name>A0ABN9L2J1_9NEOB</name>
<dbReference type="InterPro" id="IPR002401">
    <property type="entry name" value="Cyt_P450_E_grp-I"/>
</dbReference>
<evidence type="ECO:0000313" key="5">
    <source>
        <dbReference type="EMBL" id="CAJ0931591.1"/>
    </source>
</evidence>
<evidence type="ECO:0000256" key="2">
    <source>
        <dbReference type="ARBA" id="ARBA00010617"/>
    </source>
</evidence>